<reference evidence="3" key="1">
    <citation type="submission" date="2015-07" db="EMBL/GenBank/DDBJ databases">
        <title>Draft Genome Sequences of Anaerolinea thermolimosa IMO-1, Bellilinea caldifistulae GOMI-1, Leptolinea tardivitalis YMTK-2, Levilinea saccharolytica KIBI-1,Longilinea arvoryzae KOME-1, Previously Described as Members of the Anaerolineaceae (Chloroflexi).</title>
        <authorList>
            <person name="Sekiguchi Y."/>
            <person name="Ohashi A."/>
            <person name="Matsuura N."/>
            <person name="Tourlousse M.D."/>
        </authorList>
    </citation>
    <scope>NUCLEOTIDE SEQUENCE [LARGE SCALE GENOMIC DNA]</scope>
    <source>
        <strain evidence="3">KOME-1</strain>
    </source>
</reference>
<evidence type="ECO:0000313" key="3">
    <source>
        <dbReference type="EMBL" id="GAP12892.1"/>
    </source>
</evidence>
<dbReference type="RefSeq" id="WP_075072277.1">
    <property type="nucleotide sequence ID" value="NZ_DF967972.1"/>
</dbReference>
<feature type="region of interest" description="Disordered" evidence="1">
    <location>
        <begin position="54"/>
        <end position="78"/>
    </location>
</feature>
<protein>
    <submittedName>
        <fullName evidence="3">Uncharacterized protein</fullName>
    </submittedName>
</protein>
<organism evidence="3">
    <name type="scientific">Longilinea arvoryzae</name>
    <dbReference type="NCBI Taxonomy" id="360412"/>
    <lineage>
        <taxon>Bacteria</taxon>
        <taxon>Bacillati</taxon>
        <taxon>Chloroflexota</taxon>
        <taxon>Anaerolineae</taxon>
        <taxon>Anaerolineales</taxon>
        <taxon>Anaerolineaceae</taxon>
        <taxon>Longilinea</taxon>
    </lineage>
</organism>
<proteinExistence type="predicted"/>
<accession>A0A0S7B6P2</accession>
<sequence>MKKSRGYVAIVVAFVLTLSLGGVALAAGVFPSSESGGPESGAVVDLPAAYRSEEAAQSDSTAVPPDENPSTSSPQSSTTYALSSTFSYYQVTGAAMTPRDSSTQYTYQSNGCVSVTAGNTLVLNTDLHIPTGSMIKYLRLIYIDTSSTGEIPAYLTSFIPGQQVEDLISTSSTTLFAGGYGYAVSTEKSIIVDNQTYAYSLLVKPSISGTSLQICGVRVAYYAPISPTIYLPAIQR</sequence>
<evidence type="ECO:0000256" key="1">
    <source>
        <dbReference type="SAM" id="MobiDB-lite"/>
    </source>
</evidence>
<feature type="chain" id="PRO_5006632830" evidence="2">
    <location>
        <begin position="27"/>
        <end position="236"/>
    </location>
</feature>
<dbReference type="EMBL" id="DF967972">
    <property type="protein sequence ID" value="GAP12892.1"/>
    <property type="molecule type" value="Genomic_DNA"/>
</dbReference>
<dbReference type="Proteomes" id="UP000055060">
    <property type="component" value="Unassembled WGS sequence"/>
</dbReference>
<gene>
    <name evidence="3" type="ORF">LARV_00632</name>
</gene>
<keyword evidence="4" id="KW-1185">Reference proteome</keyword>
<keyword evidence="2" id="KW-0732">Signal</keyword>
<name>A0A0S7B6P2_9CHLR</name>
<evidence type="ECO:0000256" key="2">
    <source>
        <dbReference type="SAM" id="SignalP"/>
    </source>
</evidence>
<dbReference type="AlphaFoldDB" id="A0A0S7B6P2"/>
<feature type="signal peptide" evidence="2">
    <location>
        <begin position="1"/>
        <end position="26"/>
    </location>
</feature>
<dbReference type="OrthoDB" id="9975234at2"/>
<evidence type="ECO:0000313" key="4">
    <source>
        <dbReference type="Proteomes" id="UP000055060"/>
    </source>
</evidence>
<feature type="compositionally biased region" description="Low complexity" evidence="1">
    <location>
        <begin position="69"/>
        <end position="78"/>
    </location>
</feature>